<sequence>MDDPYDFDKAWDDVLEAFERTSRIKLQPGVVLTTENVIQQLKLKRDHDAEASRKYQGLKRTLSRTLECIRTLGFVASKDQSGLLGPSNLVFTAIVLLIQAGDSYRNIFDNLDDLFEESSDVLERFDIYRKMEEVDSPLKKVVHELLQTMLSICALSIKVLNGNRLVKYLKALAFNDDEGVKAELIKLRKLVERETSMNAALTYRHVKEGFEGASEGLSGVRSAVDRIADDLSRRESESVENKQMELIKNTLGTQPDVDRQLEIYKRHRSEVVPGTGKWLQETEMFQQWADSTRTSSNLVLLSGDQGYGKSFLSTTVIHELQTHSSRAATFEKTSRTSVGYYFLQSRGRKGMHGIDDEGISIDRVLKTLASQLAQDPVYRKNLALSCESWIEPDNVEELCSCLLDFCYKSTDVFFLVIDGLDHADERASKMLASILKTVYTRYSPRQRSRVRIMLTGRVKTVQDLVQRMPELGPTMVNLDLAAQTGTDVALFVQDRLDNMSLLEGSSDSVKKLRQEVFSTLTTNVKGDFVHAGLLLKEISTKQWPAEIREVLASAQHGGQRSDTIAREVTRCDSTLSAQQIRDLNVLLLWVMSARQTLTIDELEATLFLSNRESSLRSLRDQIHEKYSTFFHLDETLSSTRVSLSSDSIRQYFAEASRHEQLAVLTSSRIQEVEVKIVKRFLSSVCDEELYAKFDFDDFFSRKLNFTAASVHVNLETAGASLLSGCLQALTSPEKETAELVDYAATHFPKHMAEVDLSMTSPVAKTDCGRLLLLLFTDQEAIGRWWDLQRLEKQTDWFFADDNVDISLSFFRDTAITRTFGEEHMRWVKSLMSKSSPDSDLLGEVVKYLARHLLTATDDIPDIRLLFSCLNAYRTMLMQRRDPAVQRTAELKNYQVSSEVIVEVFTWIAATLGDVDEGKSYEWNRALAAMFSEFNHNDAAIAQYQLTIPLSDDGWSCRWGLGIALREREEYDAALEVLADVERRIIDGSAKENSPKKWLRNIRQLMGWCYRQLGRYDEALAIYDKHIRESREKGLTDYGFTFDKIRVFYYREEFSSVVEILRSLRNSIDPNFGIQRSSRLLHWLCDDSDFDSILVETSKATKTRDYLRRLFTEAIDDTYHPSYLAKNPEERARYRVNMKLYLSMEMWRRAHTEEEEDDVIMCWEELTQEARAIDKADMIIAQLTKRLATVYLQRMREYTLESADAQSLLKKAMDLVVEDTSQQDAWASSVSPVLLYARHLSVLGRSDQARRLSRGSVKVALDLLTDEDPENDWEAYLRLAYVLMYCGDDEGALAAWSFFMPLHVSNRSKSAGGAPGYESPQASVLASQNATNTTDHAKVACLVVEEASTDDGDPVEPISESKTNGSASTTDKGATTDAKWWQKGWEGDLDYGCDGYCGVDWAYSDDMYVCKDCLDVMFCKDCIQKLRVGSLEDNVCNPKHRFLHVPPFDMNEAQLRGKDYLRVKAEKVPIAQWLSQVRKDWELEDNDTQSDH</sequence>
<organism evidence="5 6">
    <name type="scientific">Cyphellophora europaea (strain CBS 101466)</name>
    <name type="common">Phialophora europaea</name>
    <dbReference type="NCBI Taxonomy" id="1220924"/>
    <lineage>
        <taxon>Eukaryota</taxon>
        <taxon>Fungi</taxon>
        <taxon>Dikarya</taxon>
        <taxon>Ascomycota</taxon>
        <taxon>Pezizomycotina</taxon>
        <taxon>Eurotiomycetes</taxon>
        <taxon>Chaetothyriomycetidae</taxon>
        <taxon>Chaetothyriales</taxon>
        <taxon>Cyphellophoraceae</taxon>
        <taxon>Cyphellophora</taxon>
    </lineage>
</organism>
<dbReference type="HOGENOM" id="CLU_001466_3_0_1"/>
<accession>W2S5J7</accession>
<dbReference type="EMBL" id="KB822718">
    <property type="protein sequence ID" value="ETN43323.1"/>
    <property type="molecule type" value="Genomic_DNA"/>
</dbReference>
<dbReference type="PANTHER" id="PTHR10039:SF17">
    <property type="entry name" value="FUNGAL STAND N-TERMINAL GOODBYE DOMAIN-CONTAINING PROTEIN-RELATED"/>
    <property type="match status" value="1"/>
</dbReference>
<gene>
    <name evidence="5" type="ORF">HMPREF1541_02482</name>
</gene>
<dbReference type="RefSeq" id="XP_008715059.1">
    <property type="nucleotide sequence ID" value="XM_008716837.1"/>
</dbReference>
<evidence type="ECO:0000256" key="2">
    <source>
        <dbReference type="SAM" id="MobiDB-lite"/>
    </source>
</evidence>
<dbReference type="InterPro" id="IPR056884">
    <property type="entry name" value="NPHP3-like_N"/>
</dbReference>
<evidence type="ECO:0000313" key="6">
    <source>
        <dbReference type="Proteomes" id="UP000030752"/>
    </source>
</evidence>
<dbReference type="GeneID" id="19969821"/>
<dbReference type="SUPFAM" id="SSF48452">
    <property type="entry name" value="TPR-like"/>
    <property type="match status" value="1"/>
</dbReference>
<dbReference type="Proteomes" id="UP000030752">
    <property type="component" value="Unassembled WGS sequence"/>
</dbReference>
<keyword evidence="1" id="KW-0677">Repeat</keyword>
<dbReference type="InParanoid" id="W2S5J7"/>
<evidence type="ECO:0000259" key="3">
    <source>
        <dbReference type="Pfam" id="PF17109"/>
    </source>
</evidence>
<evidence type="ECO:0000313" key="5">
    <source>
        <dbReference type="EMBL" id="ETN43323.1"/>
    </source>
</evidence>
<dbReference type="Gene3D" id="1.25.40.10">
    <property type="entry name" value="Tetratricopeptide repeat domain"/>
    <property type="match status" value="1"/>
</dbReference>
<evidence type="ECO:0000259" key="4">
    <source>
        <dbReference type="Pfam" id="PF24883"/>
    </source>
</evidence>
<name>W2S5J7_CYPE1</name>
<evidence type="ECO:0000256" key="1">
    <source>
        <dbReference type="ARBA" id="ARBA00022737"/>
    </source>
</evidence>
<dbReference type="eggNOG" id="ENOG502SJ2V">
    <property type="taxonomic scope" value="Eukaryota"/>
</dbReference>
<feature type="region of interest" description="Disordered" evidence="2">
    <location>
        <begin position="1347"/>
        <end position="1372"/>
    </location>
</feature>
<dbReference type="InterPro" id="IPR031350">
    <property type="entry name" value="Goodbye_dom"/>
</dbReference>
<feature type="domain" description="Nephrocystin 3-like N-terminal" evidence="4">
    <location>
        <begin position="274"/>
        <end position="457"/>
    </location>
</feature>
<feature type="domain" description="Fungal STAND N-terminal Goodbye" evidence="3">
    <location>
        <begin position="11"/>
        <end position="128"/>
    </location>
</feature>
<dbReference type="Gene3D" id="3.40.50.300">
    <property type="entry name" value="P-loop containing nucleotide triphosphate hydrolases"/>
    <property type="match status" value="1"/>
</dbReference>
<dbReference type="PANTHER" id="PTHR10039">
    <property type="entry name" value="AMELOGENIN"/>
    <property type="match status" value="1"/>
</dbReference>
<dbReference type="Pfam" id="PF24883">
    <property type="entry name" value="NPHP3_N"/>
    <property type="match status" value="1"/>
</dbReference>
<feature type="compositionally biased region" description="Polar residues" evidence="2">
    <location>
        <begin position="1359"/>
        <end position="1372"/>
    </location>
</feature>
<dbReference type="SUPFAM" id="SSF52540">
    <property type="entry name" value="P-loop containing nucleoside triphosphate hydrolases"/>
    <property type="match status" value="1"/>
</dbReference>
<dbReference type="InterPro" id="IPR011990">
    <property type="entry name" value="TPR-like_helical_dom_sf"/>
</dbReference>
<protein>
    <submittedName>
        <fullName evidence="5">Uncharacterized protein</fullName>
    </submittedName>
</protein>
<keyword evidence="6" id="KW-1185">Reference proteome</keyword>
<dbReference type="VEuPathDB" id="FungiDB:HMPREF1541_02482"/>
<proteinExistence type="predicted"/>
<dbReference type="Pfam" id="PF17109">
    <property type="entry name" value="Goodbye"/>
    <property type="match status" value="1"/>
</dbReference>
<dbReference type="InterPro" id="IPR027417">
    <property type="entry name" value="P-loop_NTPase"/>
</dbReference>
<dbReference type="OrthoDB" id="2913095at2759"/>
<reference evidence="5 6" key="1">
    <citation type="submission" date="2013-03" db="EMBL/GenBank/DDBJ databases">
        <title>The Genome Sequence of Phialophora europaea CBS 101466.</title>
        <authorList>
            <consortium name="The Broad Institute Genomics Platform"/>
            <person name="Cuomo C."/>
            <person name="de Hoog S."/>
            <person name="Gorbushina A."/>
            <person name="Walker B."/>
            <person name="Young S.K."/>
            <person name="Zeng Q."/>
            <person name="Gargeya S."/>
            <person name="Fitzgerald M."/>
            <person name="Haas B."/>
            <person name="Abouelleil A."/>
            <person name="Allen A.W."/>
            <person name="Alvarado L."/>
            <person name="Arachchi H.M."/>
            <person name="Berlin A.M."/>
            <person name="Chapman S.B."/>
            <person name="Gainer-Dewar J."/>
            <person name="Goldberg J."/>
            <person name="Griggs A."/>
            <person name="Gujja S."/>
            <person name="Hansen M."/>
            <person name="Howarth C."/>
            <person name="Imamovic A."/>
            <person name="Ireland A."/>
            <person name="Larimer J."/>
            <person name="McCowan C."/>
            <person name="Murphy C."/>
            <person name="Pearson M."/>
            <person name="Poon T.W."/>
            <person name="Priest M."/>
            <person name="Roberts A."/>
            <person name="Saif S."/>
            <person name="Shea T."/>
            <person name="Sisk P."/>
            <person name="Sykes S."/>
            <person name="Wortman J."/>
            <person name="Nusbaum C."/>
            <person name="Birren B."/>
        </authorList>
    </citation>
    <scope>NUCLEOTIDE SEQUENCE [LARGE SCALE GENOMIC DNA]</scope>
    <source>
        <strain evidence="5 6">CBS 101466</strain>
    </source>
</reference>